<name>A0A0D0D4K9_9AGAM</name>
<dbReference type="HOGENOM" id="CLU_1378545_0_0_1"/>
<gene>
    <name evidence="1" type="ORF">PAXRUDRAFT_34934</name>
</gene>
<reference evidence="2" key="2">
    <citation type="submission" date="2015-01" db="EMBL/GenBank/DDBJ databases">
        <title>Evolutionary Origins and Diversification of the Mycorrhizal Mutualists.</title>
        <authorList>
            <consortium name="DOE Joint Genome Institute"/>
            <consortium name="Mycorrhizal Genomics Consortium"/>
            <person name="Kohler A."/>
            <person name="Kuo A."/>
            <person name="Nagy L.G."/>
            <person name="Floudas D."/>
            <person name="Copeland A."/>
            <person name="Barry K.W."/>
            <person name="Cichocki N."/>
            <person name="Veneault-Fourrey C."/>
            <person name="LaButti K."/>
            <person name="Lindquist E.A."/>
            <person name="Lipzen A."/>
            <person name="Lundell T."/>
            <person name="Morin E."/>
            <person name="Murat C."/>
            <person name="Riley R."/>
            <person name="Ohm R."/>
            <person name="Sun H."/>
            <person name="Tunlid A."/>
            <person name="Henrissat B."/>
            <person name="Grigoriev I.V."/>
            <person name="Hibbett D.S."/>
            <person name="Martin F."/>
        </authorList>
    </citation>
    <scope>NUCLEOTIDE SEQUENCE [LARGE SCALE GENOMIC DNA]</scope>
    <source>
        <strain evidence="2">Ve08.2h10</strain>
    </source>
</reference>
<dbReference type="OrthoDB" id="3268409at2759"/>
<organism evidence="1 2">
    <name type="scientific">Paxillus rubicundulus Ve08.2h10</name>
    <dbReference type="NCBI Taxonomy" id="930991"/>
    <lineage>
        <taxon>Eukaryota</taxon>
        <taxon>Fungi</taxon>
        <taxon>Dikarya</taxon>
        <taxon>Basidiomycota</taxon>
        <taxon>Agaricomycotina</taxon>
        <taxon>Agaricomycetes</taxon>
        <taxon>Agaricomycetidae</taxon>
        <taxon>Boletales</taxon>
        <taxon>Paxilineae</taxon>
        <taxon>Paxillaceae</taxon>
        <taxon>Paxillus</taxon>
    </lineage>
</organism>
<dbReference type="AlphaFoldDB" id="A0A0D0D4K9"/>
<accession>A0A0D0D4K9</accession>
<proteinExistence type="predicted"/>
<reference evidence="1 2" key="1">
    <citation type="submission" date="2014-04" db="EMBL/GenBank/DDBJ databases">
        <authorList>
            <consortium name="DOE Joint Genome Institute"/>
            <person name="Kuo A."/>
            <person name="Kohler A."/>
            <person name="Jargeat P."/>
            <person name="Nagy L.G."/>
            <person name="Floudas D."/>
            <person name="Copeland A."/>
            <person name="Barry K.W."/>
            <person name="Cichocki N."/>
            <person name="Veneault-Fourrey C."/>
            <person name="LaButti K."/>
            <person name="Lindquist E.A."/>
            <person name="Lipzen A."/>
            <person name="Lundell T."/>
            <person name="Morin E."/>
            <person name="Murat C."/>
            <person name="Sun H."/>
            <person name="Tunlid A."/>
            <person name="Henrissat B."/>
            <person name="Grigoriev I.V."/>
            <person name="Hibbett D.S."/>
            <person name="Martin F."/>
            <person name="Nordberg H.P."/>
            <person name="Cantor M.N."/>
            <person name="Hua S.X."/>
        </authorList>
    </citation>
    <scope>NUCLEOTIDE SEQUENCE [LARGE SCALE GENOMIC DNA]</scope>
    <source>
        <strain evidence="1 2">Ve08.2h10</strain>
    </source>
</reference>
<protein>
    <submittedName>
        <fullName evidence="1">Uncharacterized protein</fullName>
    </submittedName>
</protein>
<evidence type="ECO:0000313" key="2">
    <source>
        <dbReference type="Proteomes" id="UP000054538"/>
    </source>
</evidence>
<keyword evidence="2" id="KW-1185">Reference proteome</keyword>
<dbReference type="EMBL" id="KN825384">
    <property type="protein sequence ID" value="KIK91467.1"/>
    <property type="molecule type" value="Genomic_DNA"/>
</dbReference>
<dbReference type="InParanoid" id="A0A0D0D4K9"/>
<evidence type="ECO:0000313" key="1">
    <source>
        <dbReference type="EMBL" id="KIK91467.1"/>
    </source>
</evidence>
<sequence length="198" mass="22129">MDPSQPWYNPATSFAYSLGEPKGSRGGLARAVYCNLLQDSEGNQVPCWESHATCKVDFIPTILSILLSKWQAKAARPVHMLIRLKMVVEAYWTHLLPNHALTTDPTTGCSGRRNGMSNGRHLAVATWPNLSSCEFYDEKGIRDHLVHYGPESGEYDIDYLQALFNEDMDEINAIELEAQQCEFDPAAPCPTIMNHTSV</sequence>
<dbReference type="Proteomes" id="UP000054538">
    <property type="component" value="Unassembled WGS sequence"/>
</dbReference>